<feature type="binding site" evidence="10">
    <location>
        <position position="593"/>
    </location>
    <ligand>
        <name>[4Fe-4S] cluster</name>
        <dbReference type="ChEBI" id="CHEBI:49883"/>
        <note>4Fe-4S-S-AdoMet</note>
    </ligand>
</feature>
<dbReference type="SFLD" id="SFLDS00113">
    <property type="entry name" value="Radical_SAM_Phosphomethylpyrim"/>
    <property type="match status" value="1"/>
</dbReference>
<keyword evidence="6 10" id="KW-0784">Thiamine biosynthesis</keyword>
<dbReference type="InterPro" id="IPR025747">
    <property type="entry name" value="ThiC-associated_dom"/>
</dbReference>
<dbReference type="HAMAP" id="MF_00089">
    <property type="entry name" value="ThiC"/>
    <property type="match status" value="1"/>
</dbReference>
<evidence type="ECO:0000259" key="11">
    <source>
        <dbReference type="Pfam" id="PF13667"/>
    </source>
</evidence>
<dbReference type="NCBIfam" id="NF006763">
    <property type="entry name" value="PRK09284.1"/>
    <property type="match status" value="1"/>
</dbReference>
<evidence type="ECO:0000256" key="5">
    <source>
        <dbReference type="ARBA" id="ARBA00022833"/>
    </source>
</evidence>
<protein>
    <recommendedName>
        <fullName evidence="10">Phosphomethylpyrimidine synthase</fullName>
        <ecNumber evidence="10">4.1.99.17</ecNumber>
    </recommendedName>
    <alternativeName>
        <fullName evidence="10">Hydroxymethylpyrimidine phosphate synthase</fullName>
        <shortName evidence="10">HMP-P synthase</shortName>
        <shortName evidence="10">HMP-phosphate synthase</shortName>
        <shortName evidence="10">HMPP synthase</shortName>
    </alternativeName>
    <alternativeName>
        <fullName evidence="10">Thiamine biosynthesis protein ThiC</fullName>
    </alternativeName>
</protein>
<dbReference type="Proteomes" id="UP001180081">
    <property type="component" value="Unassembled WGS sequence"/>
</dbReference>
<feature type="binding site" evidence="10">
    <location>
        <position position="585"/>
    </location>
    <ligand>
        <name>[4Fe-4S] cluster</name>
        <dbReference type="ChEBI" id="CHEBI:49883"/>
        <note>4Fe-4S-S-AdoMet</note>
    </ligand>
</feature>
<feature type="binding site" evidence="10">
    <location>
        <position position="441"/>
    </location>
    <ligand>
        <name>Zn(2+)</name>
        <dbReference type="ChEBI" id="CHEBI:29105"/>
    </ligand>
</feature>
<dbReference type="GO" id="GO:0070284">
    <property type="term" value="F:phosphomethylpyrimidine synthase activity"/>
    <property type="evidence" value="ECO:0007669"/>
    <property type="project" value="UniProtKB-EC"/>
</dbReference>
<dbReference type="SFLD" id="SFLDG01114">
    <property type="entry name" value="phosphomethylpyrimidine_syntha"/>
    <property type="match status" value="1"/>
</dbReference>
<comment type="function">
    <text evidence="1 10">Catalyzes the synthesis of the hydroxymethylpyrimidine phosphate (HMP-P) moiety of thiamine from aminoimidazole ribotide (AIR) in a radical S-adenosyl-L-methionine (SAM)-dependent reaction.</text>
</comment>
<evidence type="ECO:0000256" key="6">
    <source>
        <dbReference type="ARBA" id="ARBA00022977"/>
    </source>
</evidence>
<keyword evidence="4 10" id="KW-0479">Metal-binding</keyword>
<comment type="subunit">
    <text evidence="10">Homodimer.</text>
</comment>
<feature type="binding site" evidence="10">
    <location>
        <position position="301"/>
    </location>
    <ligand>
        <name>substrate</name>
    </ligand>
</feature>
<keyword evidence="8 10" id="KW-0411">Iron-sulfur</keyword>
<feature type="binding site" evidence="10">
    <location>
        <position position="243"/>
    </location>
    <ligand>
        <name>substrate</name>
    </ligand>
</feature>
<keyword evidence="13" id="KW-1185">Reference proteome</keyword>
<dbReference type="InterPro" id="IPR038521">
    <property type="entry name" value="ThiC/Bza_core_dom"/>
</dbReference>
<feature type="binding site" evidence="10">
    <location>
        <position position="588"/>
    </location>
    <ligand>
        <name>[4Fe-4S] cluster</name>
        <dbReference type="ChEBI" id="CHEBI:49883"/>
        <note>4Fe-4S-S-AdoMet</note>
    </ligand>
</feature>
<dbReference type="SFLD" id="SFLDF00407">
    <property type="entry name" value="phosphomethylpyrimidine_syntha"/>
    <property type="match status" value="1"/>
</dbReference>
<dbReference type="EC" id="4.1.99.17" evidence="10"/>
<feature type="binding site" evidence="10">
    <location>
        <position position="272"/>
    </location>
    <ligand>
        <name>substrate</name>
    </ligand>
</feature>
<proteinExistence type="inferred from homology"/>
<keyword evidence="9 10" id="KW-0456">Lyase</keyword>
<evidence type="ECO:0000313" key="13">
    <source>
        <dbReference type="Proteomes" id="UP001180081"/>
    </source>
</evidence>
<dbReference type="NCBIfam" id="NF009895">
    <property type="entry name" value="PRK13352.1"/>
    <property type="match status" value="1"/>
</dbReference>
<organism evidence="12 13">
    <name type="scientific">Chitinimonas viridis</name>
    <dbReference type="NCBI Taxonomy" id="664880"/>
    <lineage>
        <taxon>Bacteria</taxon>
        <taxon>Pseudomonadati</taxon>
        <taxon>Pseudomonadota</taxon>
        <taxon>Betaproteobacteria</taxon>
        <taxon>Neisseriales</taxon>
        <taxon>Chitinibacteraceae</taxon>
        <taxon>Chitinimonas</taxon>
    </lineage>
</organism>
<feature type="binding site" evidence="10">
    <location>
        <position position="437"/>
    </location>
    <ligand>
        <name>substrate</name>
    </ligand>
</feature>
<dbReference type="Pfam" id="PF13667">
    <property type="entry name" value="ThiC-associated"/>
    <property type="match status" value="1"/>
</dbReference>
<evidence type="ECO:0000256" key="8">
    <source>
        <dbReference type="ARBA" id="ARBA00023014"/>
    </source>
</evidence>
<comment type="cofactor">
    <cofactor evidence="10">
        <name>[4Fe-4S] cluster</name>
        <dbReference type="ChEBI" id="CHEBI:49883"/>
    </cofactor>
    <text evidence="10">Binds 1 [4Fe-4S] cluster per subunit. The cluster is coordinated with 3 cysteines and an exchangeable S-adenosyl-L-methionine.</text>
</comment>
<dbReference type="Gene3D" id="6.10.250.620">
    <property type="match status" value="1"/>
</dbReference>
<evidence type="ECO:0000313" key="12">
    <source>
        <dbReference type="EMBL" id="MDN3578207.1"/>
    </source>
</evidence>
<feature type="binding site" evidence="10">
    <location>
        <begin position="357"/>
        <end position="359"/>
    </location>
    <ligand>
        <name>substrate</name>
    </ligand>
</feature>
<dbReference type="EMBL" id="JAUFPU010000018">
    <property type="protein sequence ID" value="MDN3578207.1"/>
    <property type="molecule type" value="Genomic_DNA"/>
</dbReference>
<evidence type="ECO:0000256" key="1">
    <source>
        <dbReference type="ARBA" id="ARBA00003175"/>
    </source>
</evidence>
<reference evidence="12" key="1">
    <citation type="journal article" date="2014" name="Int. J. Syst. Evol. Microbiol.">
        <title>Complete genome of a new Firmicutes species belonging to the dominant human colonic microbiota ('Ruminococcus bicirculans') reveals two chromosomes and a selective capacity to utilize plant glucans.</title>
        <authorList>
            <consortium name="NISC Comparative Sequencing Program"/>
            <person name="Wegmann U."/>
            <person name="Louis P."/>
            <person name="Goesmann A."/>
            <person name="Henrissat B."/>
            <person name="Duncan S.H."/>
            <person name="Flint H.J."/>
        </authorList>
    </citation>
    <scope>NUCLEOTIDE SEQUENCE</scope>
    <source>
        <strain evidence="12">CECT 7703</strain>
    </source>
</reference>
<feature type="binding site" evidence="10">
    <location>
        <begin position="398"/>
        <end position="401"/>
    </location>
    <ligand>
        <name>substrate</name>
    </ligand>
</feature>
<feature type="binding site" evidence="10">
    <location>
        <position position="337"/>
    </location>
    <ligand>
        <name>substrate</name>
    </ligand>
</feature>
<gene>
    <name evidence="10 12" type="primary">thiC</name>
    <name evidence="12" type="ORF">QWZ03_15675</name>
</gene>
<accession>A0ABT8B7H3</accession>
<comment type="catalytic activity">
    <reaction evidence="10">
        <text>5-amino-1-(5-phospho-beta-D-ribosyl)imidazole + S-adenosyl-L-methionine = 4-amino-2-methyl-5-(phosphooxymethyl)pyrimidine + CO + 5'-deoxyadenosine + formate + L-methionine + 3 H(+)</text>
        <dbReference type="Rhea" id="RHEA:24840"/>
        <dbReference type="ChEBI" id="CHEBI:15378"/>
        <dbReference type="ChEBI" id="CHEBI:15740"/>
        <dbReference type="ChEBI" id="CHEBI:17245"/>
        <dbReference type="ChEBI" id="CHEBI:17319"/>
        <dbReference type="ChEBI" id="CHEBI:57844"/>
        <dbReference type="ChEBI" id="CHEBI:58354"/>
        <dbReference type="ChEBI" id="CHEBI:59789"/>
        <dbReference type="ChEBI" id="CHEBI:137981"/>
        <dbReference type="EC" id="4.1.99.17"/>
    </reaction>
</comment>
<feature type="binding site" evidence="10">
    <location>
        <position position="505"/>
    </location>
    <ligand>
        <name>Zn(2+)</name>
        <dbReference type="ChEBI" id="CHEBI:29105"/>
    </ligand>
</feature>
<keyword evidence="2 10" id="KW-0004">4Fe-4S</keyword>
<name>A0ABT8B7H3_9NEIS</name>
<dbReference type="PANTHER" id="PTHR30557:SF1">
    <property type="entry name" value="PHOSPHOMETHYLPYRIMIDINE SYNTHASE, CHLOROPLASTIC"/>
    <property type="match status" value="1"/>
</dbReference>
<reference evidence="12" key="2">
    <citation type="submission" date="2023-06" db="EMBL/GenBank/DDBJ databases">
        <authorList>
            <person name="Lucena T."/>
            <person name="Sun Q."/>
        </authorList>
    </citation>
    <scope>NUCLEOTIDE SEQUENCE</scope>
    <source>
        <strain evidence="12">CECT 7703</strain>
    </source>
</reference>
<dbReference type="PANTHER" id="PTHR30557">
    <property type="entry name" value="THIAMINE BIOSYNTHESIS PROTEIN THIC"/>
    <property type="match status" value="1"/>
</dbReference>
<comment type="caution">
    <text evidence="12">The sequence shown here is derived from an EMBL/GenBank/DDBJ whole genome shotgun (WGS) entry which is preliminary data.</text>
</comment>
<evidence type="ECO:0000256" key="3">
    <source>
        <dbReference type="ARBA" id="ARBA00022691"/>
    </source>
</evidence>
<keyword evidence="7 10" id="KW-0408">Iron</keyword>
<dbReference type="Gene3D" id="3.20.20.540">
    <property type="entry name" value="Radical SAM ThiC family, central domain"/>
    <property type="match status" value="1"/>
</dbReference>
<dbReference type="RefSeq" id="WP_290333572.1">
    <property type="nucleotide sequence ID" value="NZ_JAUFPU010000018.1"/>
</dbReference>
<evidence type="ECO:0000256" key="4">
    <source>
        <dbReference type="ARBA" id="ARBA00022723"/>
    </source>
</evidence>
<comment type="pathway">
    <text evidence="10">Cofactor biosynthesis; thiamine diphosphate biosynthesis.</text>
</comment>
<comment type="similarity">
    <text evidence="10">Belongs to the ThiC family.</text>
</comment>
<feature type="binding site" evidence="10">
    <location>
        <position position="464"/>
    </location>
    <ligand>
        <name>substrate</name>
    </ligand>
</feature>
<keyword evidence="5 10" id="KW-0862">Zinc</keyword>
<evidence type="ECO:0000256" key="7">
    <source>
        <dbReference type="ARBA" id="ARBA00023004"/>
    </source>
</evidence>
<evidence type="ECO:0000256" key="10">
    <source>
        <dbReference type="HAMAP-Rule" id="MF_00089"/>
    </source>
</evidence>
<feature type="domain" description="ThiC-associated" evidence="11">
    <location>
        <begin position="21"/>
        <end position="98"/>
    </location>
</feature>
<sequence length="638" mass="71498">MNAPSKFLSQTAHVDEASVQPFPASRKIYVEGSRPDIRVPMREISQTDTPTSFGGEKNPPIYVYDTSGPYTDPAVKIDVRRGLSPLRAQWIAERNDTEQLDGMSSDYGRSREADHSLDELRFELTRKPLRAKAGSNVSQMHYARRGIITPEMEYIALREDLKRKDYIESLRQAGGKLGDRMVELLTRQHPGQSFGAAIPQDITPEFVRQEVARGRAIIPANINHPESEPMIIGRNFLVKINGNIGNSAVTSSIEEEVAKMTWGIRWGADTIMDLSTGKHIHETREWIIRNSPVPIGTVPIYQALEKVDGKAEELTWELFRDTLIEQAEQGVDYFTIHAGVLLRYVPMTAKRMTGIVSRGGSIMAKWCLAHHKENFLYTHFEDICEIMKAYDVSFSLGDGLRPGSGWDANDDAQLGELKTLGELTQLAWKHDVQTMIEGPGHVPMQLIKENMDLQLDWCDEAPFYTLGPLTTDIAPGYDHITSAIGAAQIGWYGTAMLCYVTPKEHLGLPDKDDVKEGIMAYKIAAHAADLAKGHPGAQIRDNALSKARFEFRWEDQFNLGLDPDRAREYHDETLPQQGAKVAHFCSMCGPHFCSMKITQDVRDFAEKQGIAAEAALQKGMEVKSIEFVQRGAEVYHKE</sequence>
<dbReference type="Pfam" id="PF01964">
    <property type="entry name" value="ThiC_Rad_SAM"/>
    <property type="match status" value="1"/>
</dbReference>
<keyword evidence="3 10" id="KW-0949">S-adenosyl-L-methionine</keyword>
<dbReference type="NCBIfam" id="TIGR00190">
    <property type="entry name" value="thiC"/>
    <property type="match status" value="1"/>
</dbReference>
<dbReference type="InterPro" id="IPR002817">
    <property type="entry name" value="ThiC/BzaA/B"/>
</dbReference>
<evidence type="ECO:0000256" key="2">
    <source>
        <dbReference type="ARBA" id="ARBA00022485"/>
    </source>
</evidence>
<dbReference type="InterPro" id="IPR037509">
    <property type="entry name" value="ThiC"/>
</dbReference>
<evidence type="ECO:0000256" key="9">
    <source>
        <dbReference type="ARBA" id="ARBA00023239"/>
    </source>
</evidence>